<dbReference type="InterPro" id="IPR027417">
    <property type="entry name" value="P-loop_NTPase"/>
</dbReference>
<dbReference type="Pfam" id="PF03976">
    <property type="entry name" value="PPK2"/>
    <property type="match status" value="1"/>
</dbReference>
<dbReference type="STRING" id="1265.SAMN02910280_0085"/>
<dbReference type="PANTHER" id="PTHR34383">
    <property type="entry name" value="POLYPHOSPHATE:AMP PHOSPHOTRANSFERASE-RELATED"/>
    <property type="match status" value="1"/>
</dbReference>
<gene>
    <name evidence="5" type="ORF">IE37_00568</name>
</gene>
<feature type="domain" description="Polyphosphate kinase-2-related" evidence="4">
    <location>
        <begin position="29"/>
        <end position="266"/>
    </location>
</feature>
<keyword evidence="2" id="KW-0418">Kinase</keyword>
<sequence length="319" mass="37641">MKADKYIIPEGKKVDIRKLPTNSKADGVDKEEIIRKYEENKQELIALQDKFYADAREGLIVVIQALDASGKDSTIKYVFSGINPQGVKVHYYKAPTSEELAHDYLWRIHQNVPRRGEIAVFNRSHYEDLVTVQAEDIWQGYHMSERVLDDTKKKFFAKRYEQVNNFEEYLYENSYRMVKIFLHVSKEEQTGQLLERIELPEKNWKFRADDLKVRDKYDAYLKCFNDVINKTSTKNSPWYVLPGDQRWYTRYLVTEILLDALKACKPEYPQLPDDEKEKLPECRKVLAEAMAEYESAKNDKKPEKKSDDTKKKAKKKSKK</sequence>
<dbReference type="AlphaFoldDB" id="A0A315Y493"/>
<comment type="caution">
    <text evidence="5">The sequence shown here is derived from an EMBL/GenBank/DDBJ whole genome shotgun (WGS) entry which is preliminary data.</text>
</comment>
<dbReference type="SUPFAM" id="SSF52540">
    <property type="entry name" value="P-loop containing nucleoside triphosphate hydrolases"/>
    <property type="match status" value="1"/>
</dbReference>
<dbReference type="Gene3D" id="3.40.50.300">
    <property type="entry name" value="P-loop containing nucleotide triphosphate hydrolases"/>
    <property type="match status" value="1"/>
</dbReference>
<feature type="compositionally biased region" description="Basic and acidic residues" evidence="3">
    <location>
        <begin position="294"/>
        <end position="310"/>
    </location>
</feature>
<keyword evidence="1 5" id="KW-0808">Transferase</keyword>
<dbReference type="GO" id="GO:0008976">
    <property type="term" value="F:polyphosphate kinase activity"/>
    <property type="evidence" value="ECO:0007669"/>
    <property type="project" value="InterPro"/>
</dbReference>
<dbReference type="OrthoDB" id="9775224at2"/>
<dbReference type="GO" id="GO:0006797">
    <property type="term" value="P:polyphosphate metabolic process"/>
    <property type="evidence" value="ECO:0007669"/>
    <property type="project" value="InterPro"/>
</dbReference>
<evidence type="ECO:0000256" key="3">
    <source>
        <dbReference type="SAM" id="MobiDB-lite"/>
    </source>
</evidence>
<accession>A0A315Y493</accession>
<reference evidence="5 6" key="1">
    <citation type="submission" date="2018-05" db="EMBL/GenBank/DDBJ databases">
        <title>The Hungate 1000. A catalogue of reference genomes from the rumen microbiome.</title>
        <authorList>
            <person name="Kelly W."/>
        </authorList>
    </citation>
    <scope>NUCLEOTIDE SEQUENCE [LARGE SCALE GENOMIC DNA]</scope>
    <source>
        <strain evidence="5 6">SAb67</strain>
    </source>
</reference>
<proteinExistence type="predicted"/>
<evidence type="ECO:0000256" key="2">
    <source>
        <dbReference type="ARBA" id="ARBA00022777"/>
    </source>
</evidence>
<dbReference type="NCBIfam" id="TIGR03709">
    <property type="entry name" value="PPK2_rel_1"/>
    <property type="match status" value="1"/>
</dbReference>
<organism evidence="5 6">
    <name type="scientific">Ruminococcus flavefaciens</name>
    <dbReference type="NCBI Taxonomy" id="1265"/>
    <lineage>
        <taxon>Bacteria</taxon>
        <taxon>Bacillati</taxon>
        <taxon>Bacillota</taxon>
        <taxon>Clostridia</taxon>
        <taxon>Eubacteriales</taxon>
        <taxon>Oscillospiraceae</taxon>
        <taxon>Ruminococcus</taxon>
    </lineage>
</organism>
<feature type="region of interest" description="Disordered" evidence="3">
    <location>
        <begin position="293"/>
        <end position="319"/>
    </location>
</feature>
<protein>
    <submittedName>
        <fullName evidence="5">PPK2 family polyphosphate:nucleotide phosphotransferase</fullName>
    </submittedName>
</protein>
<dbReference type="InterPro" id="IPR022488">
    <property type="entry name" value="PPK2-related"/>
</dbReference>
<dbReference type="EMBL" id="QGDI01000002">
    <property type="protein sequence ID" value="PWJ14584.1"/>
    <property type="molecule type" value="Genomic_DNA"/>
</dbReference>
<evidence type="ECO:0000259" key="4">
    <source>
        <dbReference type="Pfam" id="PF03976"/>
    </source>
</evidence>
<dbReference type="Proteomes" id="UP000245720">
    <property type="component" value="Unassembled WGS sequence"/>
</dbReference>
<dbReference type="InterPro" id="IPR022300">
    <property type="entry name" value="PPK2-rel_1"/>
</dbReference>
<dbReference type="PIRSF" id="PIRSF028756">
    <property type="entry name" value="PPK2_prd"/>
    <property type="match status" value="1"/>
</dbReference>
<dbReference type="PANTHER" id="PTHR34383:SF3">
    <property type="entry name" value="POLYPHOSPHATE:AMP PHOSPHOTRANSFERASE"/>
    <property type="match status" value="1"/>
</dbReference>
<evidence type="ECO:0000256" key="1">
    <source>
        <dbReference type="ARBA" id="ARBA00022679"/>
    </source>
</evidence>
<dbReference type="RefSeq" id="WP_109725460.1">
    <property type="nucleotide sequence ID" value="NZ_QGDI01000002.1"/>
</dbReference>
<name>A0A315Y493_RUMFL</name>
<evidence type="ECO:0000313" key="6">
    <source>
        <dbReference type="Proteomes" id="UP000245720"/>
    </source>
</evidence>
<evidence type="ECO:0000313" key="5">
    <source>
        <dbReference type="EMBL" id="PWJ14584.1"/>
    </source>
</evidence>
<dbReference type="InterPro" id="IPR016898">
    <property type="entry name" value="Polyphosphate_phosphotransfera"/>
</dbReference>